<accession>A0AAD6Q2A9</accession>
<sequence>MPFLRYLYETCRSLPVVEDKKEYMIRWALNKGSITRWFLRSFSGQNTEDICPSHRLVKAMNLESSPKWIKGMALLCYHTIPRTNIHIGNREFNHTSEVWPKRPI</sequence>
<proteinExistence type="predicted"/>
<evidence type="ECO:0000313" key="2">
    <source>
        <dbReference type="Proteomes" id="UP001164929"/>
    </source>
</evidence>
<evidence type="ECO:0000313" key="1">
    <source>
        <dbReference type="EMBL" id="KAJ6974528.1"/>
    </source>
</evidence>
<organism evidence="1 2">
    <name type="scientific">Populus alba x Populus x berolinensis</name>
    <dbReference type="NCBI Taxonomy" id="444605"/>
    <lineage>
        <taxon>Eukaryota</taxon>
        <taxon>Viridiplantae</taxon>
        <taxon>Streptophyta</taxon>
        <taxon>Embryophyta</taxon>
        <taxon>Tracheophyta</taxon>
        <taxon>Spermatophyta</taxon>
        <taxon>Magnoliopsida</taxon>
        <taxon>eudicotyledons</taxon>
        <taxon>Gunneridae</taxon>
        <taxon>Pentapetalae</taxon>
        <taxon>rosids</taxon>
        <taxon>fabids</taxon>
        <taxon>Malpighiales</taxon>
        <taxon>Salicaceae</taxon>
        <taxon>Saliceae</taxon>
        <taxon>Populus</taxon>
    </lineage>
</organism>
<name>A0AAD6Q2A9_9ROSI</name>
<dbReference type="Proteomes" id="UP001164929">
    <property type="component" value="Chromosome 13"/>
</dbReference>
<comment type="caution">
    <text evidence="1">The sequence shown here is derived from an EMBL/GenBank/DDBJ whole genome shotgun (WGS) entry which is preliminary data.</text>
</comment>
<dbReference type="AlphaFoldDB" id="A0AAD6Q2A9"/>
<keyword evidence="2" id="KW-1185">Reference proteome</keyword>
<gene>
    <name evidence="1" type="ORF">NC653_030585</name>
</gene>
<protein>
    <submittedName>
        <fullName evidence="1">Uncharacterized protein</fullName>
    </submittedName>
</protein>
<reference evidence="1" key="1">
    <citation type="journal article" date="2023" name="Mol. Ecol. Resour.">
        <title>Chromosome-level genome assembly of a triploid poplar Populus alba 'Berolinensis'.</title>
        <authorList>
            <person name="Chen S."/>
            <person name="Yu Y."/>
            <person name="Wang X."/>
            <person name="Wang S."/>
            <person name="Zhang T."/>
            <person name="Zhou Y."/>
            <person name="He R."/>
            <person name="Meng N."/>
            <person name="Wang Y."/>
            <person name="Liu W."/>
            <person name="Liu Z."/>
            <person name="Liu J."/>
            <person name="Guo Q."/>
            <person name="Huang H."/>
            <person name="Sederoff R.R."/>
            <person name="Wang G."/>
            <person name="Qu G."/>
            <person name="Chen S."/>
        </authorList>
    </citation>
    <scope>NUCLEOTIDE SEQUENCE</scope>
    <source>
        <strain evidence="1">SC-2020</strain>
    </source>
</reference>
<dbReference type="EMBL" id="JAQIZT010000013">
    <property type="protein sequence ID" value="KAJ6974528.1"/>
    <property type="molecule type" value="Genomic_DNA"/>
</dbReference>